<dbReference type="CDD" id="cd00067">
    <property type="entry name" value="GAL4"/>
    <property type="match status" value="1"/>
</dbReference>
<dbReference type="PROSITE" id="PS00463">
    <property type="entry name" value="ZN2_CY6_FUNGAL_1"/>
    <property type="match status" value="1"/>
</dbReference>
<dbReference type="Proteomes" id="UP000053095">
    <property type="component" value="Unassembled WGS sequence"/>
</dbReference>
<keyword evidence="14" id="KW-1185">Reference proteome</keyword>
<comment type="cofactor">
    <cofactor evidence="1">
        <name>L-ascorbate</name>
        <dbReference type="ChEBI" id="CHEBI:38290"/>
    </cofactor>
</comment>
<dbReference type="InterPro" id="IPR001138">
    <property type="entry name" value="Zn2Cys6_DnaBD"/>
</dbReference>
<feature type="compositionally biased region" description="Basic and acidic residues" evidence="11">
    <location>
        <begin position="155"/>
        <end position="177"/>
    </location>
</feature>
<proteinExistence type="predicted"/>
<comment type="caution">
    <text evidence="13">The sequence shown here is derived from an EMBL/GenBank/DDBJ whole genome shotgun (WGS) entry which is preliminary data.</text>
</comment>
<dbReference type="Gene3D" id="4.10.240.10">
    <property type="entry name" value="Zn(2)-C6 fungal-type DNA-binding domain"/>
    <property type="match status" value="1"/>
</dbReference>
<dbReference type="AlphaFoldDB" id="A0A6V8HFV1"/>
<feature type="compositionally biased region" description="Polar residues" evidence="11">
    <location>
        <begin position="1"/>
        <end position="11"/>
    </location>
</feature>
<evidence type="ECO:0000256" key="8">
    <source>
        <dbReference type="ARBA" id="ARBA00023125"/>
    </source>
</evidence>
<gene>
    <name evidence="13" type="ORF">TCE0_034f10611</name>
</gene>
<evidence type="ECO:0000256" key="7">
    <source>
        <dbReference type="ARBA" id="ARBA00023015"/>
    </source>
</evidence>
<keyword evidence="6" id="KW-0560">Oxidoreductase</keyword>
<evidence type="ECO:0000256" key="3">
    <source>
        <dbReference type="ARBA" id="ARBA00022723"/>
    </source>
</evidence>
<accession>A0A6V8HFV1</accession>
<dbReference type="Pfam" id="PF13640">
    <property type="entry name" value="2OG-FeII_Oxy_3"/>
    <property type="match status" value="1"/>
</dbReference>
<dbReference type="InterPro" id="IPR051711">
    <property type="entry name" value="Stress_Response_Reg"/>
</dbReference>
<evidence type="ECO:0000256" key="11">
    <source>
        <dbReference type="SAM" id="MobiDB-lite"/>
    </source>
</evidence>
<evidence type="ECO:0000259" key="12">
    <source>
        <dbReference type="PROSITE" id="PS50048"/>
    </source>
</evidence>
<feature type="region of interest" description="Disordered" evidence="11">
    <location>
        <begin position="692"/>
        <end position="793"/>
    </location>
</feature>
<evidence type="ECO:0000256" key="10">
    <source>
        <dbReference type="ARBA" id="ARBA00023242"/>
    </source>
</evidence>
<dbReference type="EMBL" id="DF933830">
    <property type="protein sequence ID" value="GAM39235.1"/>
    <property type="molecule type" value="Genomic_DNA"/>
</dbReference>
<dbReference type="PANTHER" id="PTHR47540:SF1">
    <property type="entry name" value="ACTIVATOR OF STRESS GENES 1-RELATED"/>
    <property type="match status" value="1"/>
</dbReference>
<keyword evidence="5" id="KW-0223">Dioxygenase</keyword>
<dbReference type="GO" id="GO:0043565">
    <property type="term" value="F:sequence-specific DNA binding"/>
    <property type="evidence" value="ECO:0007669"/>
    <property type="project" value="TreeGrafter"/>
</dbReference>
<sequence length="1272" mass="143095">MNEQFNSSQAANYAGEENGKNAPSDSQPHMHDEGGDAETHDESLEDNHASHIEPGKLPIPMQKRRRVTRACDECRRKKIKCDGKQPCTHCTVYSYECTYDQPSNRRRNPTPQYIEALESRLQKAEEILRILAPDLNLNDPRLLAANPEQIVSALRRDDSREATVAKSQEDEQPKQEPESSCPDGSLLETMMENSGSLDLDDQGHWDYHGHSSGIIFMQRLRKQIGNVIPMPIRSLQNKSTPLFQMLESPKSQSESPQELSNPNSPPTQDLPSKDVARKLCRSALNHACILMRLVHEPTFWATFDRIYSTPWDQYTNEEHTFLPLLYVAMGTGCLFSDNVESTLDKSGYEGAIGQGFQYFKAGRQLLDITDCRDLTSLQAICFMILFLQSSAKLSTCYSYVGIALRAALRLGLHRTVNANFDPVESELRKRIFWLVRKMDIYVSTLLGLPQMVSNEDIDQEYPLDLDDEFITPTGILSMPSDRTSFMAGANAHTRLADIMVKVVKYIYPVKLTKSQAKSDHTYMVSHSKIREIERDLQAWMEDLPPALRPGSEVSPELERYAHVQMVMYRPFLHYVSNSFQAQGIDKRSYACAAACVGVSRNVVHITTGMYRKGLLNGSYWFVMYTTYFAILSLVFFVLENPDLSTTKDGILKDALEGKTTLGALAKKSMAADRCAQSLTGLFKQLPEKLKHRQSSAASHVNLKRASPSDTPAKSRMQRPASMSLPFDTPQRSNSFPTKLAALHSRQSQEPKSAVDDTRLPRRSQTWLWEGHSDSADSTASPSSASAFSHDQTASPAANQYLNQQPIQQPFTSSQQLGASQILPDLMPIMFPSGDQYAYPAQPLSTLEDDHFKDELPNSPMQYTQDSFTSQGPNSLNGSFSRPISNGFDALTGVQGLSGPFQPASAATLAPQLQHLGLQQTPSTHSSTPDIQSPDLVSLPHNYMWQSFSLANPGMLNEQNLKEQSVPGGKMAMTDNGGLDGMSSLGMGFDMDVNFGDILATEQQANDVNPVFGRFEFDDEADYDQLVPGLRVEDDSFISPDEDLDQLNCREDDYRVHIFSHKPLLIYVENFFTDAEADHLVAVSETKWSPSIISDGTTERVDPSIRRSDRALLDRDNIVRCAEERARAFQGWRPWLYIERMWTQRYNASGHYRHHYDWRGSATHRGGDRLSTFMVYLEANCTGGGTNFPRLRMPRKRQWCRFIECDEDNTSGTSYEGVTFKPIKGNAIFWENLRPDGTGYPETWHAALPVLSGTKVGLNIWSWYQPPVRRDRS</sequence>
<feature type="compositionally biased region" description="Low complexity" evidence="11">
    <location>
        <begin position="246"/>
        <end position="260"/>
    </location>
</feature>
<dbReference type="CDD" id="cd12148">
    <property type="entry name" value="fungal_TF_MHR"/>
    <property type="match status" value="1"/>
</dbReference>
<dbReference type="SUPFAM" id="SSF57701">
    <property type="entry name" value="Zn2/Cys6 DNA-binding domain"/>
    <property type="match status" value="1"/>
</dbReference>
<dbReference type="FunFam" id="2.60.120.620:FF:000027">
    <property type="entry name" value="Oxidoreductase, 2OG-Fe(II) oxygenase family family"/>
    <property type="match status" value="1"/>
</dbReference>
<keyword evidence="10" id="KW-0539">Nucleus</keyword>
<evidence type="ECO:0000256" key="6">
    <source>
        <dbReference type="ARBA" id="ARBA00023002"/>
    </source>
</evidence>
<dbReference type="GO" id="GO:0005634">
    <property type="term" value="C:nucleus"/>
    <property type="evidence" value="ECO:0007669"/>
    <property type="project" value="UniProtKB-SubCell"/>
</dbReference>
<dbReference type="InterPro" id="IPR006620">
    <property type="entry name" value="Pro_4_hyd_alph"/>
</dbReference>
<feature type="compositionally biased region" description="Basic and acidic residues" evidence="11">
    <location>
        <begin position="28"/>
        <end position="54"/>
    </location>
</feature>
<dbReference type="SMART" id="SM00066">
    <property type="entry name" value="GAL4"/>
    <property type="match status" value="1"/>
</dbReference>
<dbReference type="GO" id="GO:0045944">
    <property type="term" value="P:positive regulation of transcription by RNA polymerase II"/>
    <property type="evidence" value="ECO:0007669"/>
    <property type="project" value="TreeGrafter"/>
</dbReference>
<keyword evidence="7" id="KW-0805">Transcription regulation</keyword>
<dbReference type="GO" id="GO:0031418">
    <property type="term" value="F:L-ascorbic acid binding"/>
    <property type="evidence" value="ECO:0007669"/>
    <property type="project" value="InterPro"/>
</dbReference>
<organism evidence="13 14">
    <name type="scientific">Talaromyces pinophilus</name>
    <name type="common">Penicillium pinophilum</name>
    <dbReference type="NCBI Taxonomy" id="128442"/>
    <lineage>
        <taxon>Eukaryota</taxon>
        <taxon>Fungi</taxon>
        <taxon>Dikarya</taxon>
        <taxon>Ascomycota</taxon>
        <taxon>Pezizomycotina</taxon>
        <taxon>Eurotiomycetes</taxon>
        <taxon>Eurotiomycetidae</taxon>
        <taxon>Eurotiales</taxon>
        <taxon>Trichocomaceae</taxon>
        <taxon>Talaromyces</taxon>
        <taxon>Talaromyces sect. Talaromyces</taxon>
    </lineage>
</organism>
<name>A0A6V8HFV1_TALPI</name>
<evidence type="ECO:0000313" key="14">
    <source>
        <dbReference type="Proteomes" id="UP000053095"/>
    </source>
</evidence>
<dbReference type="SMART" id="SM00702">
    <property type="entry name" value="P4Hc"/>
    <property type="match status" value="1"/>
</dbReference>
<evidence type="ECO:0000256" key="9">
    <source>
        <dbReference type="ARBA" id="ARBA00023163"/>
    </source>
</evidence>
<dbReference type="PANTHER" id="PTHR47540">
    <property type="entry name" value="THIAMINE REPRESSIBLE GENES REGULATORY PROTEIN THI5"/>
    <property type="match status" value="1"/>
</dbReference>
<dbReference type="InterPro" id="IPR044862">
    <property type="entry name" value="Pro_4_hyd_alph_FE2OG_OXY"/>
</dbReference>
<dbReference type="PROSITE" id="PS50048">
    <property type="entry name" value="ZN2_CY6_FUNGAL_2"/>
    <property type="match status" value="1"/>
</dbReference>
<keyword evidence="9" id="KW-0804">Transcription</keyword>
<dbReference type="GO" id="GO:0000981">
    <property type="term" value="F:DNA-binding transcription factor activity, RNA polymerase II-specific"/>
    <property type="evidence" value="ECO:0007669"/>
    <property type="project" value="InterPro"/>
</dbReference>
<feature type="region of interest" description="Disordered" evidence="11">
    <location>
        <begin position="155"/>
        <end position="188"/>
    </location>
</feature>
<evidence type="ECO:0000256" key="4">
    <source>
        <dbReference type="ARBA" id="ARBA00022833"/>
    </source>
</evidence>
<feature type="compositionally biased region" description="Basic and acidic residues" evidence="11">
    <location>
        <begin position="746"/>
        <end position="759"/>
    </location>
</feature>
<keyword evidence="3" id="KW-0479">Metal-binding</keyword>
<keyword evidence="4" id="KW-0862">Zinc</keyword>
<reference evidence="14" key="1">
    <citation type="journal article" date="2015" name="Genome Announc.">
        <title>Draft genome sequence of Talaromyces cellulolyticus strain Y-94, a source of lignocellulosic biomass-degrading enzymes.</title>
        <authorList>
            <person name="Fujii T."/>
            <person name="Koike H."/>
            <person name="Sawayama S."/>
            <person name="Yano S."/>
            <person name="Inoue H."/>
        </authorList>
    </citation>
    <scope>NUCLEOTIDE SEQUENCE [LARGE SCALE GENOMIC DNA]</scope>
    <source>
        <strain evidence="14">Y-94</strain>
    </source>
</reference>
<dbReference type="GO" id="GO:0016705">
    <property type="term" value="F:oxidoreductase activity, acting on paired donors, with incorporation or reduction of molecular oxygen"/>
    <property type="evidence" value="ECO:0007669"/>
    <property type="project" value="InterPro"/>
</dbReference>
<keyword evidence="8" id="KW-0238">DNA-binding</keyword>
<evidence type="ECO:0000256" key="1">
    <source>
        <dbReference type="ARBA" id="ARBA00001961"/>
    </source>
</evidence>
<feature type="region of interest" description="Disordered" evidence="11">
    <location>
        <begin position="246"/>
        <end position="272"/>
    </location>
</feature>
<dbReference type="SMART" id="SM00906">
    <property type="entry name" value="Fungal_trans"/>
    <property type="match status" value="1"/>
</dbReference>
<feature type="domain" description="Zn(2)-C6 fungal-type" evidence="12">
    <location>
        <begin position="70"/>
        <end position="99"/>
    </location>
</feature>
<feature type="region of interest" description="Disordered" evidence="11">
    <location>
        <begin position="1"/>
        <end position="63"/>
    </location>
</feature>
<dbReference type="GO" id="GO:0008270">
    <property type="term" value="F:zinc ion binding"/>
    <property type="evidence" value="ECO:0007669"/>
    <property type="project" value="InterPro"/>
</dbReference>
<dbReference type="GO" id="GO:0006351">
    <property type="term" value="P:DNA-templated transcription"/>
    <property type="evidence" value="ECO:0007669"/>
    <property type="project" value="InterPro"/>
</dbReference>
<dbReference type="InterPro" id="IPR007219">
    <property type="entry name" value="XnlR_reg_dom"/>
</dbReference>
<dbReference type="GO" id="GO:0051213">
    <property type="term" value="F:dioxygenase activity"/>
    <property type="evidence" value="ECO:0007669"/>
    <property type="project" value="UniProtKB-KW"/>
</dbReference>
<feature type="compositionally biased region" description="Low complexity" evidence="11">
    <location>
        <begin position="775"/>
        <end position="790"/>
    </location>
</feature>
<dbReference type="Gene3D" id="2.60.120.620">
    <property type="entry name" value="q2cbj1_9rhob like domain"/>
    <property type="match status" value="1"/>
</dbReference>
<evidence type="ECO:0000256" key="5">
    <source>
        <dbReference type="ARBA" id="ARBA00022964"/>
    </source>
</evidence>
<comment type="subcellular location">
    <subcellularLocation>
        <location evidence="2">Nucleus</location>
    </subcellularLocation>
</comment>
<evidence type="ECO:0000256" key="2">
    <source>
        <dbReference type="ARBA" id="ARBA00004123"/>
    </source>
</evidence>
<evidence type="ECO:0000313" key="13">
    <source>
        <dbReference type="EMBL" id="GAM39235.1"/>
    </source>
</evidence>
<dbReference type="Pfam" id="PF04082">
    <property type="entry name" value="Fungal_trans"/>
    <property type="match status" value="1"/>
</dbReference>
<dbReference type="InterPro" id="IPR036864">
    <property type="entry name" value="Zn2-C6_fun-type_DNA-bd_sf"/>
</dbReference>
<protein>
    <submittedName>
        <fullName evidence="13">Asg1 homolog</fullName>
    </submittedName>
</protein>
<dbReference type="GO" id="GO:0005506">
    <property type="term" value="F:iron ion binding"/>
    <property type="evidence" value="ECO:0007669"/>
    <property type="project" value="InterPro"/>
</dbReference>
<dbReference type="Pfam" id="PF00172">
    <property type="entry name" value="Zn_clus"/>
    <property type="match status" value="1"/>
</dbReference>